<evidence type="ECO:0000256" key="3">
    <source>
        <dbReference type="ARBA" id="ARBA00022692"/>
    </source>
</evidence>
<gene>
    <name evidence="12" type="ORF">E5J99_06675</name>
</gene>
<organism evidence="12 13">
    <name type="scientific">Hymenobacter elongatus</name>
    <dbReference type="NCBI Taxonomy" id="877208"/>
    <lineage>
        <taxon>Bacteria</taxon>
        <taxon>Pseudomonadati</taxon>
        <taxon>Bacteroidota</taxon>
        <taxon>Cytophagia</taxon>
        <taxon>Cytophagales</taxon>
        <taxon>Hymenobacteraceae</taxon>
        <taxon>Hymenobacter</taxon>
    </lineage>
</organism>
<dbReference type="Gene3D" id="3.30.160.110">
    <property type="entry name" value="Siroheme synthase, domain 2"/>
    <property type="match status" value="1"/>
</dbReference>
<dbReference type="AlphaFoldDB" id="A0A4Z0PMF6"/>
<protein>
    <recommendedName>
        <fullName evidence="10">Probable membrane transporter protein</fullName>
    </recommendedName>
</protein>
<accession>A0A4Z0PMF6</accession>
<comment type="subcellular location">
    <subcellularLocation>
        <location evidence="10">Cell membrane</location>
        <topology evidence="10">Multi-pass membrane protein</topology>
    </subcellularLocation>
    <subcellularLocation>
        <location evidence="1">Membrane</location>
        <topology evidence="1">Multi-pass membrane protein</topology>
    </subcellularLocation>
</comment>
<evidence type="ECO:0000256" key="6">
    <source>
        <dbReference type="ARBA" id="ARBA00023027"/>
    </source>
</evidence>
<dbReference type="Pfam" id="PF01925">
    <property type="entry name" value="TauE"/>
    <property type="match status" value="1"/>
</dbReference>
<dbReference type="InterPro" id="IPR002781">
    <property type="entry name" value="TM_pro_TauE-like"/>
</dbReference>
<comment type="similarity">
    <text evidence="10">Belongs to the 4-toluene sulfonate uptake permease (TSUP) (TC 2.A.102) family.</text>
</comment>
<feature type="transmembrane region" description="Helical" evidence="10">
    <location>
        <begin position="411"/>
        <end position="434"/>
    </location>
</feature>
<keyword evidence="10" id="KW-1003">Cell membrane</keyword>
<keyword evidence="7 10" id="KW-0472">Membrane</keyword>
<dbReference type="OrthoDB" id="45564at2"/>
<dbReference type="GO" id="GO:0019354">
    <property type="term" value="P:siroheme biosynthetic process"/>
    <property type="evidence" value="ECO:0007669"/>
    <property type="project" value="UniProtKB-UniPathway"/>
</dbReference>
<dbReference type="PANTHER" id="PTHR35330:SF1">
    <property type="entry name" value="SIROHEME BIOSYNTHESIS PROTEIN MET8"/>
    <property type="match status" value="1"/>
</dbReference>
<dbReference type="InterPro" id="IPR028281">
    <property type="entry name" value="Sirohaem_synthase_central"/>
</dbReference>
<feature type="transmembrane region" description="Helical" evidence="10">
    <location>
        <begin position="245"/>
        <end position="268"/>
    </location>
</feature>
<dbReference type="InterPro" id="IPR006367">
    <property type="entry name" value="Sirohaem_synthase_N"/>
</dbReference>
<dbReference type="InterPro" id="IPR028161">
    <property type="entry name" value="Met8-like"/>
</dbReference>
<keyword evidence="13" id="KW-1185">Reference proteome</keyword>
<feature type="transmembrane region" description="Helical" evidence="10">
    <location>
        <begin position="446"/>
        <end position="470"/>
    </location>
</feature>
<feature type="transmembrane region" description="Helical" evidence="10">
    <location>
        <begin position="477"/>
        <end position="497"/>
    </location>
</feature>
<dbReference type="UniPathway" id="UPA00262">
    <property type="reaction ID" value="UER00222"/>
</dbReference>
<keyword evidence="8" id="KW-0627">Porphyrin biosynthesis</keyword>
<dbReference type="Pfam" id="PF14824">
    <property type="entry name" value="Sirohm_synth_M"/>
    <property type="match status" value="1"/>
</dbReference>
<dbReference type="SUPFAM" id="SSF51735">
    <property type="entry name" value="NAD(P)-binding Rossmann-fold domains"/>
    <property type="match status" value="1"/>
</dbReference>
<proteinExistence type="inferred from homology"/>
<feature type="transmembrane region" description="Helical" evidence="10">
    <location>
        <begin position="280"/>
        <end position="305"/>
    </location>
</feature>
<evidence type="ECO:0000256" key="9">
    <source>
        <dbReference type="ARBA" id="ARBA00047561"/>
    </source>
</evidence>
<keyword evidence="5" id="KW-0560">Oxidoreductase</keyword>
<evidence type="ECO:0000256" key="5">
    <source>
        <dbReference type="ARBA" id="ARBA00023002"/>
    </source>
</evidence>
<evidence type="ECO:0000256" key="1">
    <source>
        <dbReference type="ARBA" id="ARBA00004141"/>
    </source>
</evidence>
<dbReference type="GO" id="GO:0043115">
    <property type="term" value="F:precorrin-2 dehydrogenase activity"/>
    <property type="evidence" value="ECO:0007669"/>
    <property type="project" value="UniProtKB-EC"/>
</dbReference>
<feature type="transmembrane region" description="Helical" evidence="10">
    <location>
        <begin position="375"/>
        <end position="399"/>
    </location>
</feature>
<reference evidence="12 13" key="1">
    <citation type="submission" date="2019-04" db="EMBL/GenBank/DDBJ databases">
        <authorList>
            <person name="Feng G."/>
            <person name="Zhang J."/>
            <person name="Zhu H."/>
        </authorList>
    </citation>
    <scope>NUCLEOTIDE SEQUENCE [LARGE SCALE GENOMIC DNA]</scope>
    <source>
        <strain evidence="12 13">JCM 17223</strain>
    </source>
</reference>
<comment type="catalytic activity">
    <reaction evidence="9">
        <text>precorrin-2 + NAD(+) = sirohydrochlorin + NADH + 2 H(+)</text>
        <dbReference type="Rhea" id="RHEA:15613"/>
        <dbReference type="ChEBI" id="CHEBI:15378"/>
        <dbReference type="ChEBI" id="CHEBI:57540"/>
        <dbReference type="ChEBI" id="CHEBI:57945"/>
        <dbReference type="ChEBI" id="CHEBI:58351"/>
        <dbReference type="ChEBI" id="CHEBI:58827"/>
        <dbReference type="EC" id="1.3.1.76"/>
    </reaction>
</comment>
<sequence length="525" mass="55851">MPGTRSAASALSPATFPAMTTPLPAEDDLPPLGPVPATAEAGNNLFPIFLKLEKFRVLVVGGGPLGLEKLTAILGNSPATAVTVVSKSFLPGILVLAQDFPDLQLRQHAYTHTDLVGHDIVFVTTDNPVLNRGIKAHATELGLLCNVADMAEECDFYLGSIVRKGDLKIAISTNGKSATVAQRLRSVLTDALPNELQEVLQHMTIIRGRLAGDFANKVKSLNAVTAELAGGPAYESPAAARWRKLATASLLAFAAMLVFNILSYYFTWQQAWDVATNARMFYIFVAIGFGAQLIDGLLGMGYGVVTAISLMSMNIAPAAVSASIHTAEMFASGASGYHHYRFGNVNKKLFKVLLIPGVLGAITGAYLLSRFGEQYAAYVKPLLAVYLLLLGTRILTKAFSKPGPRRKHKKLGLLAAAGGFLDSFGGGGWGPLVTSTLIAGGRTPQYVIGSVSVTEFFVTFASAVTFFATIGITHWQIILGLVVGGVAAAPLAARLAGRIPTRWMFVGVGLMVIVWSLWALRKLFM</sequence>
<dbReference type="Gene3D" id="3.40.50.720">
    <property type="entry name" value="NAD(P)-binding Rossmann-like Domain"/>
    <property type="match status" value="1"/>
</dbReference>
<evidence type="ECO:0000259" key="11">
    <source>
        <dbReference type="Pfam" id="PF14824"/>
    </source>
</evidence>
<feature type="transmembrane region" description="Helical" evidence="10">
    <location>
        <begin position="503"/>
        <end position="520"/>
    </location>
</feature>
<evidence type="ECO:0000256" key="8">
    <source>
        <dbReference type="ARBA" id="ARBA00023244"/>
    </source>
</evidence>
<name>A0A4Z0PMF6_9BACT</name>
<dbReference type="NCBIfam" id="TIGR01470">
    <property type="entry name" value="cysG_Nterm"/>
    <property type="match status" value="1"/>
</dbReference>
<feature type="domain" description="Siroheme synthase central" evidence="11">
    <location>
        <begin position="165"/>
        <end position="185"/>
    </location>
</feature>
<evidence type="ECO:0000313" key="13">
    <source>
        <dbReference type="Proteomes" id="UP000297739"/>
    </source>
</evidence>
<dbReference type="GO" id="GO:0005886">
    <property type="term" value="C:plasma membrane"/>
    <property type="evidence" value="ECO:0007669"/>
    <property type="project" value="UniProtKB-SubCell"/>
</dbReference>
<comment type="pathway">
    <text evidence="2">Porphyrin-containing compound metabolism; siroheme biosynthesis; sirohydrochlorin from precorrin-2: step 1/1.</text>
</comment>
<dbReference type="PANTHER" id="PTHR35330">
    <property type="entry name" value="SIROHEME BIOSYNTHESIS PROTEIN MET8"/>
    <property type="match status" value="1"/>
</dbReference>
<evidence type="ECO:0000256" key="10">
    <source>
        <dbReference type="RuleBase" id="RU363041"/>
    </source>
</evidence>
<dbReference type="GO" id="GO:0004325">
    <property type="term" value="F:ferrochelatase activity"/>
    <property type="evidence" value="ECO:0007669"/>
    <property type="project" value="InterPro"/>
</dbReference>
<dbReference type="Pfam" id="PF13241">
    <property type="entry name" value="NAD_binding_7"/>
    <property type="match status" value="1"/>
</dbReference>
<dbReference type="SUPFAM" id="SSF75615">
    <property type="entry name" value="Siroheme synthase middle domains-like"/>
    <property type="match status" value="1"/>
</dbReference>
<keyword evidence="6" id="KW-0520">NAD</keyword>
<dbReference type="InterPro" id="IPR036291">
    <property type="entry name" value="NAD(P)-bd_dom_sf"/>
</dbReference>
<comment type="caution">
    <text evidence="12">The sequence shown here is derived from an EMBL/GenBank/DDBJ whole genome shotgun (WGS) entry which is preliminary data.</text>
</comment>
<evidence type="ECO:0000256" key="4">
    <source>
        <dbReference type="ARBA" id="ARBA00022989"/>
    </source>
</evidence>
<feature type="transmembrane region" description="Helical" evidence="10">
    <location>
        <begin position="349"/>
        <end position="369"/>
    </location>
</feature>
<dbReference type="EMBL" id="SRLD01000010">
    <property type="protein sequence ID" value="TGE17531.1"/>
    <property type="molecule type" value="Genomic_DNA"/>
</dbReference>
<evidence type="ECO:0000313" key="12">
    <source>
        <dbReference type="EMBL" id="TGE17531.1"/>
    </source>
</evidence>
<keyword evidence="4 10" id="KW-1133">Transmembrane helix</keyword>
<keyword evidence="3 10" id="KW-0812">Transmembrane</keyword>
<dbReference type="Proteomes" id="UP000297739">
    <property type="component" value="Unassembled WGS sequence"/>
</dbReference>
<evidence type="ECO:0000256" key="2">
    <source>
        <dbReference type="ARBA" id="ARBA00005010"/>
    </source>
</evidence>
<evidence type="ECO:0000256" key="7">
    <source>
        <dbReference type="ARBA" id="ARBA00023136"/>
    </source>
</evidence>